<proteinExistence type="predicted"/>
<organism evidence="1 2">
    <name type="scientific">Bacillus subtilis</name>
    <dbReference type="NCBI Taxonomy" id="1423"/>
    <lineage>
        <taxon>Bacteria</taxon>
        <taxon>Bacillati</taxon>
        <taxon>Bacillota</taxon>
        <taxon>Bacilli</taxon>
        <taxon>Bacillales</taxon>
        <taxon>Bacillaceae</taxon>
        <taxon>Bacillus</taxon>
    </lineage>
</organism>
<protein>
    <submittedName>
        <fullName evidence="1">Uncharacterized protein</fullName>
    </submittedName>
</protein>
<evidence type="ECO:0000313" key="2">
    <source>
        <dbReference type="Proteomes" id="UP001217185"/>
    </source>
</evidence>
<dbReference type="Proteomes" id="UP001217185">
    <property type="component" value="Plasmid unnamed1"/>
</dbReference>
<gene>
    <name evidence="1" type="ORF">P5658_25730</name>
</gene>
<reference evidence="1" key="1">
    <citation type="submission" date="2025-02" db="EMBL/GenBank/DDBJ databases">
        <title>Complete genome sequences of 52 Bacillus and Priestia strains isolated from West-African fermentations and 26 reference strains from the DSMZ collection.</title>
        <authorList>
            <person name="Wiedenbein E.S."/>
            <person name="Canoy T.S."/>
            <person name="Hui Y."/>
            <person name="Parkouda C."/>
            <person name="Dawende C."/>
            <person name="Ametefe E."/>
            <person name="Jespersen L."/>
            <person name="Nielsen D.S."/>
        </authorList>
    </citation>
    <scope>NUCLEOTIDE SEQUENCE</scope>
    <source>
        <strain evidence="1">PRO122</strain>
    </source>
</reference>
<geneLocation type="plasmid" evidence="1 2">
    <name>unnamed1</name>
</geneLocation>
<dbReference type="EMBL" id="CP121758">
    <property type="protein sequence ID" value="WGE08902.1"/>
    <property type="molecule type" value="Genomic_DNA"/>
</dbReference>
<sequence length="58" mass="6398">MSEEKMGLKKGVFMAVLDTVTFGVPSYLGNLVKTPRKTIKLSLIIFPIVSTVTFLLSH</sequence>
<accession>A0AC61Z0Z3</accession>
<keyword evidence="1" id="KW-0614">Plasmid</keyword>
<name>A0AC61Z0Z3_BACIU</name>
<evidence type="ECO:0000313" key="1">
    <source>
        <dbReference type="EMBL" id="WGE08902.1"/>
    </source>
</evidence>